<evidence type="ECO:0000313" key="1">
    <source>
        <dbReference type="EMBL" id="CUO29098.1"/>
    </source>
</evidence>
<dbReference type="STRING" id="338188.ERS852397_01739"/>
<dbReference type="RefSeq" id="WP_007758130.1">
    <property type="nucleotide sequence ID" value="NZ_CABIXA010000007.1"/>
</dbReference>
<dbReference type="EMBL" id="CYZH01000007">
    <property type="protein sequence ID" value="CUO29098.1"/>
    <property type="molecule type" value="Genomic_DNA"/>
</dbReference>
<keyword evidence="6" id="KW-1185">Reference proteome</keyword>
<protein>
    <submittedName>
        <fullName evidence="2">MBL fold metallo-hydrolase</fullName>
    </submittedName>
    <submittedName>
        <fullName evidence="1">Metal dependent hydrolase</fullName>
    </submittedName>
</protein>
<dbReference type="EMBL" id="VWAG01000019">
    <property type="protein sequence ID" value="KAA5256700.1"/>
    <property type="molecule type" value="Genomic_DNA"/>
</dbReference>
<dbReference type="EMBL" id="VWAK01000023">
    <property type="protein sequence ID" value="KAA5229447.1"/>
    <property type="molecule type" value="Genomic_DNA"/>
</dbReference>
<dbReference type="Pfam" id="PF13483">
    <property type="entry name" value="Lactamase_B_3"/>
    <property type="match status" value="1"/>
</dbReference>
<keyword evidence="1" id="KW-0378">Hydrolase</keyword>
<dbReference type="GeneID" id="92986600"/>
<accession>A0A174DXZ8</accession>
<sequence>MILDYIYHSGFAIEAEGVTVIIDYYKDSSETENNRGIVHDYLLQRPGKLYVLATHFHPDHFNREILTWKEQRPDIQYIFSKDILKSHRAKSEDAFFIKKGEAYEDDTIRIDAFGSTDVGSSFLLHLQGWSIFHAGDLNNWHWSEESTEEEIRKANGDFLAEVKYLKEKASNIDLVLFPVDRRMGKDYMKGAKQFIEQIKTTIFVPMHFSEDYEGGNALRNFAENAGCRFVNITHRGESFEITK</sequence>
<organism evidence="1 4">
    <name type="scientific">Bacteroides finegoldii</name>
    <dbReference type="NCBI Taxonomy" id="338188"/>
    <lineage>
        <taxon>Bacteria</taxon>
        <taxon>Pseudomonadati</taxon>
        <taxon>Bacteroidota</taxon>
        <taxon>Bacteroidia</taxon>
        <taxon>Bacteroidales</taxon>
        <taxon>Bacteroidaceae</taxon>
        <taxon>Bacteroides</taxon>
    </lineage>
</organism>
<dbReference type="PANTHER" id="PTHR42967:SF1">
    <property type="entry name" value="MBL FOLD METALLO-HYDROLASE"/>
    <property type="match status" value="1"/>
</dbReference>
<evidence type="ECO:0000313" key="4">
    <source>
        <dbReference type="Proteomes" id="UP000095517"/>
    </source>
</evidence>
<dbReference type="AlphaFoldDB" id="A0A174DXZ8"/>
<proteinExistence type="predicted"/>
<evidence type="ECO:0000313" key="5">
    <source>
        <dbReference type="Proteomes" id="UP000421791"/>
    </source>
</evidence>
<evidence type="ECO:0000313" key="6">
    <source>
        <dbReference type="Proteomes" id="UP000440198"/>
    </source>
</evidence>
<dbReference type="SUPFAM" id="SSF56281">
    <property type="entry name" value="Metallo-hydrolase/oxidoreductase"/>
    <property type="match status" value="1"/>
</dbReference>
<evidence type="ECO:0000313" key="2">
    <source>
        <dbReference type="EMBL" id="KAA5229447.1"/>
    </source>
</evidence>
<dbReference type="PANTHER" id="PTHR42967">
    <property type="entry name" value="METAL DEPENDENT HYDROLASE"/>
    <property type="match status" value="1"/>
</dbReference>
<evidence type="ECO:0000313" key="3">
    <source>
        <dbReference type="EMBL" id="KAA5256700.1"/>
    </source>
</evidence>
<reference evidence="5 6" key="2">
    <citation type="journal article" date="2019" name="Nat. Med.">
        <title>A library of human gut bacterial isolates paired with longitudinal multiomics data enables mechanistic microbiome research.</title>
        <authorList>
            <person name="Poyet M."/>
            <person name="Groussin M."/>
            <person name="Gibbons S.M."/>
            <person name="Avila-Pacheco J."/>
            <person name="Jiang X."/>
            <person name="Kearney S.M."/>
            <person name="Perrotta A.R."/>
            <person name="Berdy B."/>
            <person name="Zhao S."/>
            <person name="Lieberman T.D."/>
            <person name="Swanson P.K."/>
            <person name="Smith M."/>
            <person name="Roesemann S."/>
            <person name="Alexander J.E."/>
            <person name="Rich S.A."/>
            <person name="Livny J."/>
            <person name="Vlamakis H."/>
            <person name="Clish C."/>
            <person name="Bullock K."/>
            <person name="Deik A."/>
            <person name="Scott J."/>
            <person name="Pierce K.A."/>
            <person name="Xavier R.J."/>
            <person name="Alm E.J."/>
        </authorList>
    </citation>
    <scope>NUCLEOTIDE SEQUENCE [LARGE SCALE GENOMIC DNA]</scope>
    <source>
        <strain evidence="3 6">BIOML-A2</strain>
        <strain evidence="2 5">BIOML-A6</strain>
    </source>
</reference>
<dbReference type="Proteomes" id="UP000440198">
    <property type="component" value="Unassembled WGS sequence"/>
</dbReference>
<dbReference type="Proteomes" id="UP000421791">
    <property type="component" value="Unassembled WGS sequence"/>
</dbReference>
<dbReference type="Proteomes" id="UP000095517">
    <property type="component" value="Unassembled WGS sequence"/>
</dbReference>
<reference evidence="1 4" key="1">
    <citation type="submission" date="2015-09" db="EMBL/GenBank/DDBJ databases">
        <authorList>
            <consortium name="Pathogen Informatics"/>
        </authorList>
    </citation>
    <scope>NUCLEOTIDE SEQUENCE [LARGE SCALE GENOMIC DNA]</scope>
    <source>
        <strain evidence="1 4">2789STDY5608840</strain>
    </source>
</reference>
<dbReference type="InterPro" id="IPR036866">
    <property type="entry name" value="RibonucZ/Hydroxyglut_hydro"/>
</dbReference>
<name>A0A174DXZ8_9BACE</name>
<dbReference type="GO" id="GO:0016787">
    <property type="term" value="F:hydrolase activity"/>
    <property type="evidence" value="ECO:0007669"/>
    <property type="project" value="UniProtKB-KW"/>
</dbReference>
<dbReference type="Gene3D" id="3.60.15.10">
    <property type="entry name" value="Ribonuclease Z/Hydroxyacylglutathione hydrolase-like"/>
    <property type="match status" value="1"/>
</dbReference>
<gene>
    <name evidence="1" type="ORF">ERS852397_01739</name>
    <name evidence="3" type="ORF">F2Z09_11670</name>
    <name evidence="2" type="ORF">F2Z22_13545</name>
</gene>